<name>A0A931MTX8_9BACI</name>
<proteinExistence type="predicted"/>
<accession>A0A931MTX8</accession>
<keyword evidence="4" id="KW-1185">Reference proteome</keyword>
<protein>
    <recommendedName>
        <fullName evidence="5">Lipoprotein</fullName>
    </recommendedName>
</protein>
<feature type="signal peptide" evidence="2">
    <location>
        <begin position="1"/>
        <end position="21"/>
    </location>
</feature>
<gene>
    <name evidence="3" type="ORF">H0267_01710</name>
</gene>
<keyword evidence="1" id="KW-0175">Coiled coil</keyword>
<reference evidence="3 4" key="1">
    <citation type="journal article" date="2005" name="Int. J. Syst. Evol. Microbiol.">
        <title>Halobacillus yeomjeoni sp. nov., isolated from a marine solar saltern in Korea.</title>
        <authorList>
            <person name="Yoon J.H."/>
            <person name="Kang S.J."/>
            <person name="Lee C.H."/>
            <person name="Oh H.W."/>
            <person name="Oh T.K."/>
        </authorList>
    </citation>
    <scope>NUCLEOTIDE SEQUENCE [LARGE SCALE GENOMIC DNA]</scope>
    <source>
        <strain evidence="3 4">KCTC 3957</strain>
    </source>
</reference>
<evidence type="ECO:0000256" key="1">
    <source>
        <dbReference type="SAM" id="Coils"/>
    </source>
</evidence>
<dbReference type="RefSeq" id="WP_197315557.1">
    <property type="nucleotide sequence ID" value="NZ_JADZSC010000001.1"/>
</dbReference>
<feature type="coiled-coil region" evidence="1">
    <location>
        <begin position="149"/>
        <end position="176"/>
    </location>
</feature>
<evidence type="ECO:0000256" key="2">
    <source>
        <dbReference type="SAM" id="SignalP"/>
    </source>
</evidence>
<feature type="chain" id="PRO_5036885943" description="Lipoprotein" evidence="2">
    <location>
        <begin position="22"/>
        <end position="316"/>
    </location>
</feature>
<keyword evidence="2" id="KW-0732">Signal</keyword>
<dbReference type="Proteomes" id="UP000614490">
    <property type="component" value="Unassembled WGS sequence"/>
</dbReference>
<dbReference type="EMBL" id="JADZSC010000001">
    <property type="protein sequence ID" value="MBH0228916.1"/>
    <property type="molecule type" value="Genomic_DNA"/>
</dbReference>
<evidence type="ECO:0000313" key="4">
    <source>
        <dbReference type="Proteomes" id="UP000614490"/>
    </source>
</evidence>
<organism evidence="3 4">
    <name type="scientific">Halobacillus yeomjeoni</name>
    <dbReference type="NCBI Taxonomy" id="311194"/>
    <lineage>
        <taxon>Bacteria</taxon>
        <taxon>Bacillati</taxon>
        <taxon>Bacillota</taxon>
        <taxon>Bacilli</taxon>
        <taxon>Bacillales</taxon>
        <taxon>Bacillaceae</taxon>
        <taxon>Halobacillus</taxon>
    </lineage>
</organism>
<comment type="caution">
    <text evidence="3">The sequence shown here is derived from an EMBL/GenBank/DDBJ whole genome shotgun (WGS) entry which is preliminary data.</text>
</comment>
<evidence type="ECO:0008006" key="5">
    <source>
        <dbReference type="Google" id="ProtNLM"/>
    </source>
</evidence>
<dbReference type="PROSITE" id="PS51257">
    <property type="entry name" value="PROKAR_LIPOPROTEIN"/>
    <property type="match status" value="1"/>
</dbReference>
<dbReference type="AlphaFoldDB" id="A0A931MTX8"/>
<sequence>MKKVITIFTLTAILFALSACGKTAKETYLEAHSNLMEADSYQTTSTINLNVETAEIEGMPEAQMVVGLLNNAEITAETTVDEKKQITETVIHLKTMQGPMSFELDIPVQMNMENQNMYIKTETIKQAMTMFPIVPMSQEMEFESEYVILDSEEFNMKEENQQQKQIEEMMKSVSEENFNEEDGQVTMKMEGGQVKDFVRTFLSSALSENGQMPKGMTEGDIEEGLKAIQFKELSVKSELDGSQLKKEEVSVGFSVKESGQEGAFQLDVKNEYENIGEDVSFQMNPTEENTMTQKQLEEKFNQMMMDSMMAPPENMQ</sequence>
<evidence type="ECO:0000313" key="3">
    <source>
        <dbReference type="EMBL" id="MBH0228916.1"/>
    </source>
</evidence>